<dbReference type="KEGG" id="hsr:HSBAA_21460"/>
<accession>A0A455U421</accession>
<sequence length="68" mass="7222">MGNGFTDSVSSSHLMFFIPGIIVMALSVKDHLKSVDVFSHLVASIINAGLGYVVAIAAKAVWLAYLNL</sequence>
<dbReference type="AlphaFoldDB" id="A0A455U421"/>
<dbReference type="EMBL" id="AP019514">
    <property type="protein sequence ID" value="BBI60840.1"/>
    <property type="molecule type" value="Genomic_DNA"/>
</dbReference>
<feature type="transmembrane region" description="Helical" evidence="1">
    <location>
        <begin position="12"/>
        <end position="29"/>
    </location>
</feature>
<evidence type="ECO:0000256" key="1">
    <source>
        <dbReference type="SAM" id="Phobius"/>
    </source>
</evidence>
<name>A0A455U421_9GAMM</name>
<organism evidence="2 3">
    <name type="scientific">Vreelandella sulfidaeris</name>
    <dbReference type="NCBI Taxonomy" id="115553"/>
    <lineage>
        <taxon>Bacteria</taxon>
        <taxon>Pseudomonadati</taxon>
        <taxon>Pseudomonadota</taxon>
        <taxon>Gammaproteobacteria</taxon>
        <taxon>Oceanospirillales</taxon>
        <taxon>Halomonadaceae</taxon>
        <taxon>Vreelandella</taxon>
    </lineage>
</organism>
<keyword evidence="1" id="KW-0472">Membrane</keyword>
<proteinExistence type="predicted"/>
<evidence type="ECO:0000313" key="2">
    <source>
        <dbReference type="EMBL" id="BBI60840.1"/>
    </source>
</evidence>
<feature type="transmembrane region" description="Helical" evidence="1">
    <location>
        <begin position="41"/>
        <end position="65"/>
    </location>
</feature>
<dbReference type="Proteomes" id="UP000320231">
    <property type="component" value="Chromosome"/>
</dbReference>
<protein>
    <submittedName>
        <fullName evidence="2">Uncharacterized protein</fullName>
    </submittedName>
</protein>
<keyword evidence="1" id="KW-1133">Transmembrane helix</keyword>
<gene>
    <name evidence="2" type="ORF">HSBAA_21460</name>
</gene>
<keyword evidence="1" id="KW-0812">Transmembrane</keyword>
<reference evidence="2 3" key="1">
    <citation type="journal article" date="2019" name="Microbiol. Resour. Announc.">
        <title>Complete Genome Sequence of Halomonas sulfidaeris Strain Esulfide1 Isolated from a Metal Sulfide Rock at a Depth of 2,200 Meters, Obtained Using Nanopore Sequencing.</title>
        <authorList>
            <person name="Saito M."/>
            <person name="Nishigata A."/>
            <person name="Galipon J."/>
            <person name="Arakawa K."/>
        </authorList>
    </citation>
    <scope>NUCLEOTIDE SEQUENCE [LARGE SCALE GENOMIC DNA]</scope>
    <source>
        <strain evidence="2 3">ATCC BAA-803</strain>
    </source>
</reference>
<evidence type="ECO:0000313" key="3">
    <source>
        <dbReference type="Proteomes" id="UP000320231"/>
    </source>
</evidence>